<organism evidence="9 10">
    <name type="scientific">Heterostelium pallidum (strain ATCC 26659 / Pp 5 / PN500)</name>
    <name type="common">Cellular slime mold</name>
    <name type="synonym">Polysphondylium pallidum</name>
    <dbReference type="NCBI Taxonomy" id="670386"/>
    <lineage>
        <taxon>Eukaryota</taxon>
        <taxon>Amoebozoa</taxon>
        <taxon>Evosea</taxon>
        <taxon>Eumycetozoa</taxon>
        <taxon>Dictyostelia</taxon>
        <taxon>Acytosteliales</taxon>
        <taxon>Acytosteliaceae</taxon>
        <taxon>Heterostelium</taxon>
    </lineage>
</organism>
<dbReference type="Pfam" id="PF03029">
    <property type="entry name" value="ATP_bind_1"/>
    <property type="match status" value="1"/>
</dbReference>
<dbReference type="EMBL" id="ADBJ01000062">
    <property type="protein sequence ID" value="EFA74651.1"/>
    <property type="molecule type" value="Genomic_DNA"/>
</dbReference>
<keyword evidence="6 7" id="KW-0342">GTP-binding</keyword>
<comment type="similarity">
    <text evidence="2 7">Belongs to the GPN-loop GTPase family.</text>
</comment>
<evidence type="ECO:0000256" key="7">
    <source>
        <dbReference type="RuleBase" id="RU365059"/>
    </source>
</evidence>
<dbReference type="GeneID" id="31367088"/>
<reference evidence="9 10" key="1">
    <citation type="journal article" date="2011" name="Genome Res.">
        <title>Phylogeny-wide analysis of social amoeba genomes highlights ancient origins for complex intercellular communication.</title>
        <authorList>
            <person name="Heidel A.J."/>
            <person name="Lawal H.M."/>
            <person name="Felder M."/>
            <person name="Schilde C."/>
            <person name="Helps N.R."/>
            <person name="Tunggal B."/>
            <person name="Rivero F."/>
            <person name="John U."/>
            <person name="Schleicher M."/>
            <person name="Eichinger L."/>
            <person name="Platzer M."/>
            <person name="Noegel A.A."/>
            <person name="Schaap P."/>
            <person name="Gloeckner G."/>
        </authorList>
    </citation>
    <scope>NUCLEOTIDE SEQUENCE [LARGE SCALE GENOMIC DNA]</scope>
    <source>
        <strain evidence="10">ATCC 26659 / Pp 5 / PN500</strain>
    </source>
</reference>
<evidence type="ECO:0000256" key="3">
    <source>
        <dbReference type="ARBA" id="ARBA00014587"/>
    </source>
</evidence>
<dbReference type="InterPro" id="IPR004130">
    <property type="entry name" value="Gpn"/>
</dbReference>
<name>D3BV94_HETP5</name>
<feature type="compositionally biased region" description="Acidic residues" evidence="8">
    <location>
        <begin position="255"/>
        <end position="276"/>
    </location>
</feature>
<evidence type="ECO:0000256" key="4">
    <source>
        <dbReference type="ARBA" id="ARBA00022741"/>
    </source>
</evidence>
<dbReference type="FunCoup" id="D3BV94">
    <property type="interactions" value="471"/>
</dbReference>
<dbReference type="FunFam" id="3.40.50.300:FF:000616">
    <property type="entry name" value="GPN-loop GTPase 3"/>
    <property type="match status" value="1"/>
</dbReference>
<evidence type="ECO:0000256" key="8">
    <source>
        <dbReference type="SAM" id="MobiDB-lite"/>
    </source>
</evidence>
<comment type="subunit">
    <text evidence="7">Binds to RNA polymerase II (RNAPII).</text>
</comment>
<evidence type="ECO:0000313" key="9">
    <source>
        <dbReference type="EMBL" id="EFA74651.1"/>
    </source>
</evidence>
<comment type="function">
    <text evidence="7">Small GTPase required for proper nuclear import of RNA polymerase II and III (RNAPII and RNAPIII). May act at an RNAP assembly step prior to nuclear import.</text>
</comment>
<evidence type="ECO:0000313" key="10">
    <source>
        <dbReference type="Proteomes" id="UP000001396"/>
    </source>
</evidence>
<accession>D3BV94</accession>
<dbReference type="GO" id="GO:0005525">
    <property type="term" value="F:GTP binding"/>
    <property type="evidence" value="ECO:0007669"/>
    <property type="project" value="UniProtKB-KW"/>
</dbReference>
<dbReference type="OMA" id="LYTHMTV"/>
<dbReference type="GO" id="GO:0003924">
    <property type="term" value="F:GTPase activity"/>
    <property type="evidence" value="ECO:0007669"/>
    <property type="project" value="TreeGrafter"/>
</dbReference>
<evidence type="ECO:0000256" key="1">
    <source>
        <dbReference type="ARBA" id="ARBA00002411"/>
    </source>
</evidence>
<dbReference type="PANTHER" id="PTHR21231:SF7">
    <property type="entry name" value="GPN-LOOP GTPASE 3"/>
    <property type="match status" value="1"/>
</dbReference>
<gene>
    <name evidence="9" type="primary">gpn3</name>
    <name evidence="9" type="ORF">PPL_11620</name>
</gene>
<keyword evidence="5 7" id="KW-0378">Hydrolase</keyword>
<evidence type="ECO:0000256" key="2">
    <source>
        <dbReference type="ARBA" id="ARBA00005290"/>
    </source>
</evidence>
<dbReference type="RefSeq" id="XP_020426785.1">
    <property type="nucleotide sequence ID" value="XM_020582369.1"/>
</dbReference>
<dbReference type="CDD" id="cd17872">
    <property type="entry name" value="GPN3"/>
    <property type="match status" value="1"/>
</dbReference>
<comment type="function">
    <text evidence="1">Small GTPase required for proper localization of RNA polymerase II (RNAPII). May act at an RNAP assembly step prior to nuclear import.</text>
</comment>
<dbReference type="Gene3D" id="3.40.50.300">
    <property type="entry name" value="P-loop containing nucleotide triphosphate hydrolases"/>
    <property type="match status" value="1"/>
</dbReference>
<proteinExistence type="inferred from homology"/>
<dbReference type="InterPro" id="IPR027417">
    <property type="entry name" value="P-loop_NTPase"/>
</dbReference>
<keyword evidence="10" id="KW-1185">Reference proteome</keyword>
<dbReference type="SUPFAM" id="SSF52540">
    <property type="entry name" value="P-loop containing nucleoside triphosphate hydrolases"/>
    <property type="match status" value="1"/>
</dbReference>
<sequence>MGKHAQLIMGPAGSGKSTYCDTMRKHCEEIKRSVHVVNLDPAAEVFEYPVSIDIKNLITVDEVMDELAYGPNGGLVYAMEYLVENMDWLMDELDDFEEDYLIIDCPGQIELYSHIPVMRTLVDALQQSGYRVCAVFMVDSQFILDSCKFISGSLMCLSAMIRLEIPHINVLTKLDVIKKSHRLKDIESFLDLEVHELVDRLDNETNNRYHKLNRAIGQLLEDYSLVGYIPLDISDQESISFLLAQIDNSIQYGEDVEPQDPNDQYFEEDEDADDGAFDNYNN</sequence>
<dbReference type="Proteomes" id="UP000001396">
    <property type="component" value="Unassembled WGS sequence"/>
</dbReference>
<keyword evidence="4 7" id="KW-0547">Nucleotide-binding</keyword>
<comment type="caution">
    <text evidence="9">The sequence shown here is derived from an EMBL/GenBank/DDBJ whole genome shotgun (WGS) entry which is preliminary data.</text>
</comment>
<feature type="region of interest" description="Disordered" evidence="8">
    <location>
        <begin position="255"/>
        <end position="282"/>
    </location>
</feature>
<protein>
    <recommendedName>
        <fullName evidence="3 7">GPN-loop GTPase 3</fullName>
    </recommendedName>
</protein>
<dbReference type="AlphaFoldDB" id="D3BV94"/>
<evidence type="ECO:0000256" key="5">
    <source>
        <dbReference type="ARBA" id="ARBA00022801"/>
    </source>
</evidence>
<dbReference type="PANTHER" id="PTHR21231">
    <property type="entry name" value="XPA-BINDING PROTEIN 1-RELATED"/>
    <property type="match status" value="1"/>
</dbReference>
<dbReference type="STRING" id="670386.D3BV94"/>
<dbReference type="InParanoid" id="D3BV94"/>
<dbReference type="InterPro" id="IPR030228">
    <property type="entry name" value="Gpn3"/>
</dbReference>
<evidence type="ECO:0000256" key="6">
    <source>
        <dbReference type="ARBA" id="ARBA00023134"/>
    </source>
</evidence>